<proteinExistence type="predicted"/>
<sequence>MGWRLMPIAPKYRSGYGIAYPRSPHFSRVYSVQYSIDSKGMQRDREEKGGRGVFVSIRVSWEGVLRRSGSHQWGMSTSLDSSGRARPGIGFSRRQNFSGCNMTTERVLLVARTPLPCARKRLPLSLSGEVCSSIGLTLWCGLKVGKDDRVQARKKLDATDIIAFSHSGNGRSNRVLCTPYRMLYEFNVSQYMVAGAGRKDKEYIFLPVVIFNRISSVKTSEPVTM</sequence>
<organism evidence="1 2">
    <name type="scientific">Coccidioides immitis H538.4</name>
    <dbReference type="NCBI Taxonomy" id="396776"/>
    <lineage>
        <taxon>Eukaryota</taxon>
        <taxon>Fungi</taxon>
        <taxon>Dikarya</taxon>
        <taxon>Ascomycota</taxon>
        <taxon>Pezizomycotina</taxon>
        <taxon>Eurotiomycetes</taxon>
        <taxon>Eurotiomycetidae</taxon>
        <taxon>Onygenales</taxon>
        <taxon>Onygenaceae</taxon>
        <taxon>Coccidioides</taxon>
    </lineage>
</organism>
<accession>A0A0J8S358</accession>
<evidence type="ECO:0000313" key="2">
    <source>
        <dbReference type="Proteomes" id="UP000054563"/>
    </source>
</evidence>
<reference evidence="2" key="1">
    <citation type="journal article" date="2010" name="Genome Res.">
        <title>Population genomic sequencing of Coccidioides fungi reveals recent hybridization and transposon control.</title>
        <authorList>
            <person name="Neafsey D.E."/>
            <person name="Barker B.M."/>
            <person name="Sharpton T.J."/>
            <person name="Stajich J.E."/>
            <person name="Park D.J."/>
            <person name="Whiston E."/>
            <person name="Hung C.-Y."/>
            <person name="McMahan C."/>
            <person name="White J."/>
            <person name="Sykes S."/>
            <person name="Heiman D."/>
            <person name="Young S."/>
            <person name="Zeng Q."/>
            <person name="Abouelleil A."/>
            <person name="Aftuck L."/>
            <person name="Bessette D."/>
            <person name="Brown A."/>
            <person name="FitzGerald M."/>
            <person name="Lui A."/>
            <person name="Macdonald J.P."/>
            <person name="Priest M."/>
            <person name="Orbach M.J."/>
            <person name="Galgiani J.N."/>
            <person name="Kirkland T.N."/>
            <person name="Cole G.T."/>
            <person name="Birren B.W."/>
            <person name="Henn M.R."/>
            <person name="Taylor J.W."/>
            <person name="Rounsley S.D."/>
        </authorList>
    </citation>
    <scope>NUCLEOTIDE SEQUENCE [LARGE SCALE GENOMIC DNA]</scope>
    <source>
        <strain evidence="2">H538.4</strain>
    </source>
</reference>
<evidence type="ECO:0000313" key="1">
    <source>
        <dbReference type="EMBL" id="KMU90769.1"/>
    </source>
</evidence>
<dbReference type="VEuPathDB" id="FungiDB:CIHG_08729"/>
<dbReference type="Proteomes" id="UP000054563">
    <property type="component" value="Unassembled WGS sequence"/>
</dbReference>
<dbReference type="AlphaFoldDB" id="A0A0J8S358"/>
<gene>
    <name evidence="1" type="ORF">CIHG_08729</name>
</gene>
<dbReference type="EMBL" id="DS017025">
    <property type="protein sequence ID" value="KMU90769.1"/>
    <property type="molecule type" value="Genomic_DNA"/>
</dbReference>
<name>A0A0J8S358_COCIT</name>
<protein>
    <submittedName>
        <fullName evidence="1">Uncharacterized protein</fullName>
    </submittedName>
</protein>